<feature type="compositionally biased region" description="Basic and acidic residues" evidence="2">
    <location>
        <begin position="123"/>
        <end position="134"/>
    </location>
</feature>
<name>A0A4P9Y3S0_9FUNG</name>
<dbReference type="EMBL" id="KZ987981">
    <property type="protein sequence ID" value="RKP13608.1"/>
    <property type="molecule type" value="Genomic_DNA"/>
</dbReference>
<feature type="compositionally biased region" description="Polar residues" evidence="2">
    <location>
        <begin position="63"/>
        <end position="98"/>
    </location>
</feature>
<dbReference type="GO" id="GO:0006508">
    <property type="term" value="P:proteolysis"/>
    <property type="evidence" value="ECO:0007669"/>
    <property type="project" value="TreeGrafter"/>
</dbReference>
<evidence type="ECO:0000256" key="2">
    <source>
        <dbReference type="SAM" id="MobiDB-lite"/>
    </source>
</evidence>
<dbReference type="PANTHER" id="PTHR48104:SF30">
    <property type="entry name" value="METACASPASE-1"/>
    <property type="match status" value="1"/>
</dbReference>
<gene>
    <name evidence="3" type="ORF">BJ684DRAFT_19917</name>
</gene>
<evidence type="ECO:0000313" key="3">
    <source>
        <dbReference type="EMBL" id="RKP13608.1"/>
    </source>
</evidence>
<dbReference type="GO" id="GO:0004197">
    <property type="term" value="F:cysteine-type endopeptidase activity"/>
    <property type="evidence" value="ECO:0007669"/>
    <property type="project" value="TreeGrafter"/>
</dbReference>
<comment type="similarity">
    <text evidence="1">Belongs to the peptidase C14B family.</text>
</comment>
<dbReference type="Gene3D" id="3.40.50.12660">
    <property type="match status" value="1"/>
</dbReference>
<organism evidence="3 4">
    <name type="scientific">Piptocephalis cylindrospora</name>
    <dbReference type="NCBI Taxonomy" id="1907219"/>
    <lineage>
        <taxon>Eukaryota</taxon>
        <taxon>Fungi</taxon>
        <taxon>Fungi incertae sedis</taxon>
        <taxon>Zoopagomycota</taxon>
        <taxon>Zoopagomycotina</taxon>
        <taxon>Zoopagomycetes</taxon>
        <taxon>Zoopagales</taxon>
        <taxon>Piptocephalidaceae</taxon>
        <taxon>Piptocephalis</taxon>
    </lineage>
</organism>
<evidence type="ECO:0000256" key="1">
    <source>
        <dbReference type="ARBA" id="ARBA00009005"/>
    </source>
</evidence>
<feature type="region of interest" description="Disordered" evidence="2">
    <location>
        <begin position="517"/>
        <end position="548"/>
    </location>
</feature>
<feature type="compositionally biased region" description="Basic and acidic residues" evidence="2">
    <location>
        <begin position="1"/>
        <end position="20"/>
    </location>
</feature>
<proteinExistence type="inferred from homology"/>
<dbReference type="PANTHER" id="PTHR48104">
    <property type="entry name" value="METACASPASE-4"/>
    <property type="match status" value="1"/>
</dbReference>
<accession>A0A4P9Y3S0</accession>
<evidence type="ECO:0000313" key="4">
    <source>
        <dbReference type="Proteomes" id="UP000267251"/>
    </source>
</evidence>
<dbReference type="OrthoDB" id="3223806at2759"/>
<feature type="region of interest" description="Disordered" evidence="2">
    <location>
        <begin position="202"/>
        <end position="235"/>
    </location>
</feature>
<feature type="region of interest" description="Disordered" evidence="2">
    <location>
        <begin position="307"/>
        <end position="329"/>
    </location>
</feature>
<evidence type="ECO:0008006" key="5">
    <source>
        <dbReference type="Google" id="ProtNLM"/>
    </source>
</evidence>
<dbReference type="Proteomes" id="UP000267251">
    <property type="component" value="Unassembled WGS sequence"/>
</dbReference>
<feature type="compositionally biased region" description="Low complexity" evidence="2">
    <location>
        <begin position="110"/>
        <end position="121"/>
    </location>
</feature>
<dbReference type="InterPro" id="IPR050452">
    <property type="entry name" value="Metacaspase"/>
</dbReference>
<dbReference type="AlphaFoldDB" id="A0A4P9Y3S0"/>
<dbReference type="GO" id="GO:0005737">
    <property type="term" value="C:cytoplasm"/>
    <property type="evidence" value="ECO:0007669"/>
    <property type="project" value="TreeGrafter"/>
</dbReference>
<sequence length="567" mass="63241">MRPSRKESLTGSEATDHFGGDGEQGISDGKEKSSRWSWKRLFGGKGKEKKRSSDPNESLDASGLSTASWSPTLKDSTSSAPTWSTLNTGSASTPLRSTFTERSDSRFEPSFTDDTFQSSDDTTTERNYHPRGCEIRTGNINRDEGLRTEKEREKDKDKNKENADWTRQESSTSNLSALEYRPGNQSTDSMERFLQVIRDANQRAPYDNVEDPGKYAEDDGVSPSHNLRKDTGESLSGSKFGELMKTYFGDDHIPKDIGYTRSPPTTIIISIHQISPTVPAIYIRQFNPTTALQSMAPTPALFHLRRAAPERSKSPSPPPEAMTPRSPGGGVRRALLVAVSYADIEKERQACLEAIRGTKELLHRFHYQSKDIYVLTNAVEGQGPSPTRRSILQSLAALVGGIQPGDRLVFFFHGRSQQTEGAGYNVTGKMMECILPQDYQRNGYIDDKMLYEALAQPLPRRARLTCLFNSVHDACPLGLGIVLDHNGQEIGTRPRHRGRQERRSIFKARLAFLRQKSEAQLNEERSRPGARRVRGGPPTSPSPAPIIRRTSAHVIVLSSYVHARERH</sequence>
<feature type="region of interest" description="Disordered" evidence="2">
    <location>
        <begin position="1"/>
        <end position="187"/>
    </location>
</feature>
<reference evidence="4" key="1">
    <citation type="journal article" date="2018" name="Nat. Microbiol.">
        <title>Leveraging single-cell genomics to expand the fungal tree of life.</title>
        <authorList>
            <person name="Ahrendt S.R."/>
            <person name="Quandt C.A."/>
            <person name="Ciobanu D."/>
            <person name="Clum A."/>
            <person name="Salamov A."/>
            <person name="Andreopoulos B."/>
            <person name="Cheng J.F."/>
            <person name="Woyke T."/>
            <person name="Pelin A."/>
            <person name="Henrissat B."/>
            <person name="Reynolds N.K."/>
            <person name="Benny G.L."/>
            <person name="Smith M.E."/>
            <person name="James T.Y."/>
            <person name="Grigoriev I.V."/>
        </authorList>
    </citation>
    <scope>NUCLEOTIDE SEQUENCE [LARGE SCALE GENOMIC DNA]</scope>
</reference>
<protein>
    <recommendedName>
        <fullName evidence="5">Caspase domain-containing protein</fullName>
    </recommendedName>
</protein>
<keyword evidence="4" id="KW-1185">Reference proteome</keyword>
<feature type="compositionally biased region" description="Basic and acidic residues" evidence="2">
    <location>
        <begin position="141"/>
        <end position="167"/>
    </location>
</feature>